<dbReference type="AlphaFoldDB" id="A0A7C1P069"/>
<dbReference type="PANTHER" id="PTHR46638:SF1">
    <property type="entry name" value="CORRINOID ADENOSYLTRANSFERASE"/>
    <property type="match status" value="1"/>
</dbReference>
<sequence length="167" mass="18485">MCIRDRGKGKTTAAIGQAVRSIGQGWKVLIVQFIKQVISGEVAPLKKLGVEVYPMGLGYVGILTDRKERAQHVQAAERAFDFTKGKLDTGGYDLLILDEVNNAVHLGLLEVGEVLEFLKSKPKNLSVILTGRDAPQEFLELADLVSEVREIKHPFREGLRGKRGIEY</sequence>
<dbReference type="SUPFAM" id="SSF52540">
    <property type="entry name" value="P-loop containing nucleoside triphosphate hydrolases"/>
    <property type="match status" value="1"/>
</dbReference>
<evidence type="ECO:0000313" key="1">
    <source>
        <dbReference type="EMBL" id="HEB14027.1"/>
    </source>
</evidence>
<accession>A0A7C1P069</accession>
<proteinExistence type="predicted"/>
<reference evidence="1" key="1">
    <citation type="journal article" date="2020" name="mSystems">
        <title>Genome- and Community-Level Interaction Insights into Carbon Utilization and Element Cycling Functions of Hydrothermarchaeota in Hydrothermal Sediment.</title>
        <authorList>
            <person name="Zhou Z."/>
            <person name="Liu Y."/>
            <person name="Xu W."/>
            <person name="Pan J."/>
            <person name="Luo Z.H."/>
            <person name="Li M."/>
        </authorList>
    </citation>
    <scope>NUCLEOTIDE SEQUENCE [LARGE SCALE GENOMIC DNA]</scope>
    <source>
        <strain evidence="1">HyVt-365</strain>
    </source>
</reference>
<dbReference type="InterPro" id="IPR003724">
    <property type="entry name" value="CblAdoTrfase_CobA"/>
</dbReference>
<dbReference type="Proteomes" id="UP000885744">
    <property type="component" value="Unassembled WGS sequence"/>
</dbReference>
<gene>
    <name evidence="1" type="ORF">ENI09_01305</name>
</gene>
<dbReference type="Gene3D" id="3.40.50.300">
    <property type="entry name" value="P-loop containing nucleotide triphosphate hydrolases"/>
    <property type="match status" value="1"/>
</dbReference>
<dbReference type="Pfam" id="PF02572">
    <property type="entry name" value="CobA_CobO_BtuR"/>
    <property type="match status" value="1"/>
</dbReference>
<protein>
    <submittedName>
        <fullName evidence="1">Cob(I)yrinic acid a,c-diamide adenosyltransferase</fullName>
    </submittedName>
</protein>
<organism evidence="1">
    <name type="scientific">candidate division WWE3 bacterium</name>
    <dbReference type="NCBI Taxonomy" id="2053526"/>
    <lineage>
        <taxon>Bacteria</taxon>
        <taxon>Katanobacteria</taxon>
    </lineage>
</organism>
<dbReference type="GO" id="GO:0008817">
    <property type="term" value="F:corrinoid adenosyltransferase activity"/>
    <property type="evidence" value="ECO:0007669"/>
    <property type="project" value="InterPro"/>
</dbReference>
<name>A0A7C1P069_UNCKA</name>
<dbReference type="GO" id="GO:0005524">
    <property type="term" value="F:ATP binding"/>
    <property type="evidence" value="ECO:0007669"/>
    <property type="project" value="InterPro"/>
</dbReference>
<dbReference type="PANTHER" id="PTHR46638">
    <property type="entry name" value="CORRINOID ADENOSYLTRANSFERASE"/>
    <property type="match status" value="1"/>
</dbReference>
<dbReference type="EMBL" id="DRHH01000052">
    <property type="protein sequence ID" value="HEB14027.1"/>
    <property type="molecule type" value="Genomic_DNA"/>
</dbReference>
<dbReference type="PIRSF" id="PIRSF015617">
    <property type="entry name" value="Adensltrnsf_CobA"/>
    <property type="match status" value="1"/>
</dbReference>
<dbReference type="GO" id="GO:0009236">
    <property type="term" value="P:cobalamin biosynthetic process"/>
    <property type="evidence" value="ECO:0007669"/>
    <property type="project" value="InterPro"/>
</dbReference>
<comment type="caution">
    <text evidence="1">The sequence shown here is derived from an EMBL/GenBank/DDBJ whole genome shotgun (WGS) entry which is preliminary data.</text>
</comment>
<dbReference type="InterPro" id="IPR027417">
    <property type="entry name" value="P-loop_NTPase"/>
</dbReference>